<reference evidence="2" key="2">
    <citation type="journal article" date="2015" name="Data Brief">
        <title>Shoot transcriptome of the giant reed, Arundo donax.</title>
        <authorList>
            <person name="Barrero R.A."/>
            <person name="Guerrero F.D."/>
            <person name="Moolhuijzen P."/>
            <person name="Goolsby J.A."/>
            <person name="Tidwell J."/>
            <person name="Bellgard S.E."/>
            <person name="Bellgard M.I."/>
        </authorList>
    </citation>
    <scope>NUCLEOTIDE SEQUENCE</scope>
    <source>
        <tissue evidence="2">Shoot tissue taken approximately 20 cm above the soil surface</tissue>
    </source>
</reference>
<reference evidence="2" key="1">
    <citation type="submission" date="2014-09" db="EMBL/GenBank/DDBJ databases">
        <authorList>
            <person name="Magalhaes I.L.F."/>
            <person name="Oliveira U."/>
            <person name="Santos F.R."/>
            <person name="Vidigal T.H.D.A."/>
            <person name="Brescovit A.D."/>
            <person name="Santos A.J."/>
        </authorList>
    </citation>
    <scope>NUCLEOTIDE SEQUENCE</scope>
    <source>
        <tissue evidence="2">Shoot tissue taken approximately 20 cm above the soil surface</tissue>
    </source>
</reference>
<feature type="compositionally biased region" description="Low complexity" evidence="1">
    <location>
        <begin position="20"/>
        <end position="30"/>
    </location>
</feature>
<name>A0A0A9BW67_ARUDO</name>
<sequence length="56" mass="6428">MPPRQLPRQGRRRRAPPRCPRAGHAPAALRLPRRGRRAHLRRCLVNRAALADAWSC</sequence>
<protein>
    <submittedName>
        <fullName evidence="2">Uncharacterized protein</fullName>
    </submittedName>
</protein>
<accession>A0A0A9BW67</accession>
<organism evidence="2">
    <name type="scientific">Arundo donax</name>
    <name type="common">Giant reed</name>
    <name type="synonym">Donax arundinaceus</name>
    <dbReference type="NCBI Taxonomy" id="35708"/>
    <lineage>
        <taxon>Eukaryota</taxon>
        <taxon>Viridiplantae</taxon>
        <taxon>Streptophyta</taxon>
        <taxon>Embryophyta</taxon>
        <taxon>Tracheophyta</taxon>
        <taxon>Spermatophyta</taxon>
        <taxon>Magnoliopsida</taxon>
        <taxon>Liliopsida</taxon>
        <taxon>Poales</taxon>
        <taxon>Poaceae</taxon>
        <taxon>PACMAD clade</taxon>
        <taxon>Arundinoideae</taxon>
        <taxon>Arundineae</taxon>
        <taxon>Arundo</taxon>
    </lineage>
</organism>
<dbReference type="EMBL" id="GBRH01231447">
    <property type="protein sequence ID" value="JAD66448.1"/>
    <property type="molecule type" value="Transcribed_RNA"/>
</dbReference>
<dbReference type="AlphaFoldDB" id="A0A0A9BW67"/>
<proteinExistence type="predicted"/>
<feature type="region of interest" description="Disordered" evidence="1">
    <location>
        <begin position="1"/>
        <end position="33"/>
    </location>
</feature>
<evidence type="ECO:0000313" key="2">
    <source>
        <dbReference type="EMBL" id="JAD66448.1"/>
    </source>
</evidence>
<evidence type="ECO:0000256" key="1">
    <source>
        <dbReference type="SAM" id="MobiDB-lite"/>
    </source>
</evidence>